<dbReference type="EMBL" id="JAPQER010000002">
    <property type="protein sequence ID" value="MCY6483771.1"/>
    <property type="molecule type" value="Genomic_DNA"/>
</dbReference>
<keyword evidence="1" id="KW-1133">Transmembrane helix</keyword>
<feature type="transmembrane region" description="Helical" evidence="1">
    <location>
        <begin position="171"/>
        <end position="195"/>
    </location>
</feature>
<dbReference type="RefSeq" id="WP_268040047.1">
    <property type="nucleotide sequence ID" value="NZ_JAPQER010000002.1"/>
</dbReference>
<comment type="caution">
    <text evidence="2">The sequence shown here is derived from an EMBL/GenBank/DDBJ whole genome shotgun (WGS) entry which is preliminary data.</text>
</comment>
<sequence length="208" mass="23572">MKNNKGFKNIIEHMQKNLILYSITLLFLCIGIVLGMYTVKYMNENQRSRLMDYFINFLTNIDLNKINNKHIFIEAFKNNIAIILAIWFLGLTMLGIPIILIIDLIKGFTLGFTASFVINVLGSKGLLINLIAIFPQNIIYIPCIIIASAIAMEFSVILLKHNVSLSVKNNNFIQIASYSTMFLLIAGFMIIGFLLEGYIIPNVMKLIV</sequence>
<dbReference type="InterPro" id="IPR002798">
    <property type="entry name" value="SpoIIM-like"/>
</dbReference>
<dbReference type="Proteomes" id="UP001078443">
    <property type="component" value="Unassembled WGS sequence"/>
</dbReference>
<proteinExistence type="predicted"/>
<gene>
    <name evidence="2" type="primary">spoIIM</name>
    <name evidence="2" type="ORF">OW763_05330</name>
</gene>
<feature type="transmembrane region" description="Helical" evidence="1">
    <location>
        <begin position="138"/>
        <end position="159"/>
    </location>
</feature>
<keyword evidence="1" id="KW-0472">Membrane</keyword>
<dbReference type="InterPro" id="IPR014196">
    <property type="entry name" value="SpoIIM"/>
</dbReference>
<evidence type="ECO:0000256" key="1">
    <source>
        <dbReference type="SAM" id="Phobius"/>
    </source>
</evidence>
<dbReference type="Pfam" id="PF01944">
    <property type="entry name" value="SpoIIM"/>
    <property type="match status" value="1"/>
</dbReference>
<organism evidence="2 3">
    <name type="scientific">Clostridium aestuarii</name>
    <dbReference type="NCBI Taxonomy" id="338193"/>
    <lineage>
        <taxon>Bacteria</taxon>
        <taxon>Bacillati</taxon>
        <taxon>Bacillota</taxon>
        <taxon>Clostridia</taxon>
        <taxon>Eubacteriales</taxon>
        <taxon>Clostridiaceae</taxon>
        <taxon>Clostridium</taxon>
    </lineage>
</organism>
<accession>A0ABT4CXP8</accession>
<feature type="transmembrane region" description="Helical" evidence="1">
    <location>
        <begin position="80"/>
        <end position="102"/>
    </location>
</feature>
<feature type="transmembrane region" description="Helical" evidence="1">
    <location>
        <begin position="108"/>
        <end position="131"/>
    </location>
</feature>
<evidence type="ECO:0000313" key="3">
    <source>
        <dbReference type="Proteomes" id="UP001078443"/>
    </source>
</evidence>
<keyword evidence="3" id="KW-1185">Reference proteome</keyword>
<evidence type="ECO:0000313" key="2">
    <source>
        <dbReference type="EMBL" id="MCY6483771.1"/>
    </source>
</evidence>
<feature type="transmembrane region" description="Helical" evidence="1">
    <location>
        <begin position="18"/>
        <end position="39"/>
    </location>
</feature>
<keyword evidence="1" id="KW-0812">Transmembrane</keyword>
<name>A0ABT4CXP8_9CLOT</name>
<protein>
    <submittedName>
        <fullName evidence="2">Stage II sporulation protein M</fullName>
    </submittedName>
</protein>
<dbReference type="PIRSF" id="PIRSF038973">
    <property type="entry name" value="SpoIIM"/>
    <property type="match status" value="1"/>
</dbReference>
<dbReference type="NCBIfam" id="TIGR02831">
    <property type="entry name" value="spo_II_M"/>
    <property type="match status" value="1"/>
</dbReference>
<reference evidence="2" key="1">
    <citation type="submission" date="2022-12" db="EMBL/GenBank/DDBJ databases">
        <authorList>
            <person name="Wang J."/>
        </authorList>
    </citation>
    <scope>NUCLEOTIDE SEQUENCE</scope>
    <source>
        <strain evidence="2">HY-45-18</strain>
    </source>
</reference>